<keyword evidence="2" id="KW-0507">mRNA processing</keyword>
<feature type="region of interest" description="Disordered" evidence="11">
    <location>
        <begin position="23"/>
        <end position="52"/>
    </location>
</feature>
<dbReference type="SMART" id="SM00356">
    <property type="entry name" value="ZnF_C3H1"/>
    <property type="match status" value="3"/>
</dbReference>
<dbReference type="InterPro" id="IPR000571">
    <property type="entry name" value="Znf_CCCH"/>
</dbReference>
<dbReference type="Gene3D" id="4.10.1000.10">
    <property type="entry name" value="Zinc finger, CCCH-type"/>
    <property type="match status" value="1"/>
</dbReference>
<evidence type="ECO:0000256" key="11">
    <source>
        <dbReference type="SAM" id="MobiDB-lite"/>
    </source>
</evidence>
<dbReference type="InterPro" id="IPR045348">
    <property type="entry name" value="CPSF4/Yth1"/>
</dbReference>
<evidence type="ECO:0000259" key="12">
    <source>
        <dbReference type="PROSITE" id="PS50103"/>
    </source>
</evidence>
<evidence type="ECO:0000256" key="3">
    <source>
        <dbReference type="ARBA" id="ARBA00022723"/>
    </source>
</evidence>
<feature type="compositionally biased region" description="Low complexity" evidence="11">
    <location>
        <begin position="204"/>
        <end position="234"/>
    </location>
</feature>
<name>F2E0T1_HORVV</name>
<evidence type="ECO:0000256" key="8">
    <source>
        <dbReference type="ARBA" id="ARBA00023125"/>
    </source>
</evidence>
<dbReference type="PROSITE" id="PS50103">
    <property type="entry name" value="ZF_C3H1"/>
    <property type="match status" value="3"/>
</dbReference>
<keyword evidence="8" id="KW-0238">DNA-binding</keyword>
<comment type="subcellular location">
    <subcellularLocation>
        <location evidence="1">Nucleus</location>
    </subcellularLocation>
</comment>
<dbReference type="GO" id="GO:0006397">
    <property type="term" value="P:mRNA processing"/>
    <property type="evidence" value="ECO:0007669"/>
    <property type="project" value="UniProtKB-KW"/>
</dbReference>
<evidence type="ECO:0000256" key="10">
    <source>
        <dbReference type="PROSITE-ProRule" id="PRU00723"/>
    </source>
</evidence>
<feature type="zinc finger region" description="C3H1-type" evidence="10">
    <location>
        <begin position="55"/>
        <end position="82"/>
    </location>
</feature>
<dbReference type="GO" id="GO:0005634">
    <property type="term" value="C:nucleus"/>
    <property type="evidence" value="ECO:0007669"/>
    <property type="project" value="UniProtKB-SubCell"/>
</dbReference>
<keyword evidence="9" id="KW-0539">Nucleus</keyword>
<accession>F2E0T1</accession>
<feature type="domain" description="C3H1-type" evidence="12">
    <location>
        <begin position="109"/>
        <end position="136"/>
    </location>
</feature>
<feature type="region of interest" description="Disordered" evidence="11">
    <location>
        <begin position="160"/>
        <end position="262"/>
    </location>
</feature>
<feature type="compositionally biased region" description="Gly residues" evidence="11">
    <location>
        <begin position="35"/>
        <end position="47"/>
    </location>
</feature>
<dbReference type="AlphaFoldDB" id="F2E0T1"/>
<proteinExistence type="evidence at transcript level"/>
<dbReference type="EMBL" id="AK369752">
    <property type="protein sequence ID" value="BAK00953.1"/>
    <property type="molecule type" value="mRNA"/>
</dbReference>
<dbReference type="Pfam" id="PF00642">
    <property type="entry name" value="zf-CCCH"/>
    <property type="match status" value="1"/>
</dbReference>
<sequence>MDDGDGDGGLSFDFEGGLDTGPAAGGLAPSSADAGGTGGGGPDGGGHGRGRGRGSYRQTVCRHWLRGLCMKGDACGFLHQFDKARMPVCRFFRDYGECREPDCAYKHSYDDVKECNMYKMGFCPNGPNCRYKHVKLPGPPPPVEEVLAKILQMRSSNFNKFNQHRNNNYNQQGDRPRPPPASGLPNQNSTDNATASAMQPAAGQQAQTMNQQPQQKQQQVQQQQQKPNTNDQVQGVPNGSSNQPTRLATPLPQGSSRCVWSF</sequence>
<feature type="zinc finger region" description="C3H1-type" evidence="10">
    <location>
        <begin position="83"/>
        <end position="108"/>
    </location>
</feature>
<dbReference type="GO" id="GO:0008270">
    <property type="term" value="F:zinc ion binding"/>
    <property type="evidence" value="ECO:0007669"/>
    <property type="project" value="UniProtKB-KW"/>
</dbReference>
<keyword evidence="4" id="KW-0677">Repeat</keyword>
<evidence type="ECO:0000256" key="2">
    <source>
        <dbReference type="ARBA" id="ARBA00022664"/>
    </source>
</evidence>
<evidence type="ECO:0000313" key="13">
    <source>
        <dbReference type="EMBL" id="BAK00953.1"/>
    </source>
</evidence>
<keyword evidence="6 10" id="KW-0862">Zinc</keyword>
<keyword evidence="7" id="KW-0694">RNA-binding</keyword>
<dbReference type="FunFam" id="4.10.1000.10:FF:000017">
    <property type="entry name" value="Cleavage and polyadenylation specificity factor 30 kDa subunit"/>
    <property type="match status" value="1"/>
</dbReference>
<dbReference type="GO" id="GO:0003677">
    <property type="term" value="F:DNA binding"/>
    <property type="evidence" value="ECO:0007669"/>
    <property type="project" value="UniProtKB-KW"/>
</dbReference>
<keyword evidence="3 10" id="KW-0479">Metal-binding</keyword>
<dbReference type="PANTHER" id="PTHR23102">
    <property type="entry name" value="CLEAVAGE AND POLYADENYLATION SPECIFICITY FACTOR SUBUNIT 4-RELATED"/>
    <property type="match status" value="1"/>
</dbReference>
<feature type="domain" description="C3H1-type" evidence="12">
    <location>
        <begin position="83"/>
        <end position="108"/>
    </location>
</feature>
<feature type="compositionally biased region" description="Low complexity" evidence="11">
    <location>
        <begin position="23"/>
        <end position="34"/>
    </location>
</feature>
<evidence type="ECO:0000256" key="1">
    <source>
        <dbReference type="ARBA" id="ARBA00004123"/>
    </source>
</evidence>
<dbReference type="SUPFAM" id="SSF90229">
    <property type="entry name" value="CCCH zinc finger"/>
    <property type="match status" value="1"/>
</dbReference>
<feature type="domain" description="C3H1-type" evidence="12">
    <location>
        <begin position="55"/>
        <end position="82"/>
    </location>
</feature>
<feature type="compositionally biased region" description="Polar residues" evidence="11">
    <location>
        <begin position="184"/>
        <end position="197"/>
    </location>
</feature>
<reference evidence="13" key="1">
    <citation type="journal article" date="2011" name="Plant Physiol.">
        <title>Comprehensive sequence analysis of 24,783 barley full-length cDNAs derived from 12 clone libraries.</title>
        <authorList>
            <person name="Matsumoto T."/>
            <person name="Tanaka T."/>
            <person name="Sakai H."/>
            <person name="Amano N."/>
            <person name="Kanamori H."/>
            <person name="Kurita K."/>
            <person name="Kikuta A."/>
            <person name="Kamiya K."/>
            <person name="Yamamoto M."/>
            <person name="Ikawa H."/>
            <person name="Fujii N."/>
            <person name="Hori K."/>
            <person name="Itoh T."/>
            <person name="Sato K."/>
        </authorList>
    </citation>
    <scope>NUCLEOTIDE SEQUENCE</scope>
    <source>
        <tissue evidence="13">Shoot and root</tissue>
    </source>
</reference>
<evidence type="ECO:0000256" key="4">
    <source>
        <dbReference type="ARBA" id="ARBA00022737"/>
    </source>
</evidence>
<organism evidence="13">
    <name type="scientific">Hordeum vulgare subsp. vulgare</name>
    <name type="common">Domesticated barley</name>
    <dbReference type="NCBI Taxonomy" id="112509"/>
    <lineage>
        <taxon>Eukaryota</taxon>
        <taxon>Viridiplantae</taxon>
        <taxon>Streptophyta</taxon>
        <taxon>Embryophyta</taxon>
        <taxon>Tracheophyta</taxon>
        <taxon>Spermatophyta</taxon>
        <taxon>Magnoliopsida</taxon>
        <taxon>Liliopsida</taxon>
        <taxon>Poales</taxon>
        <taxon>Poaceae</taxon>
        <taxon>BOP clade</taxon>
        <taxon>Pooideae</taxon>
        <taxon>Triticodae</taxon>
        <taxon>Triticeae</taxon>
        <taxon>Hordeinae</taxon>
        <taxon>Hordeum</taxon>
    </lineage>
</organism>
<evidence type="ECO:0000256" key="7">
    <source>
        <dbReference type="ARBA" id="ARBA00022884"/>
    </source>
</evidence>
<dbReference type="InterPro" id="IPR036855">
    <property type="entry name" value="Znf_CCCH_sf"/>
</dbReference>
<evidence type="ECO:0000256" key="5">
    <source>
        <dbReference type="ARBA" id="ARBA00022771"/>
    </source>
</evidence>
<evidence type="ECO:0000256" key="6">
    <source>
        <dbReference type="ARBA" id="ARBA00022833"/>
    </source>
</evidence>
<protein>
    <submittedName>
        <fullName evidence="13">Predicted protein</fullName>
    </submittedName>
</protein>
<evidence type="ECO:0000256" key="9">
    <source>
        <dbReference type="ARBA" id="ARBA00023242"/>
    </source>
</evidence>
<feature type="compositionally biased region" description="Polar residues" evidence="11">
    <location>
        <begin position="235"/>
        <end position="262"/>
    </location>
</feature>
<feature type="zinc finger region" description="C3H1-type" evidence="10">
    <location>
        <begin position="109"/>
        <end position="136"/>
    </location>
</feature>
<keyword evidence="5 10" id="KW-0863">Zinc-finger</keyword>
<dbReference type="PANTHER" id="PTHR23102:SF24">
    <property type="entry name" value="CLEAVAGE AND POLYADENYLATION SPECIFICITY FACTOR SUBUNIT 4"/>
    <property type="match status" value="1"/>
</dbReference>
<feature type="compositionally biased region" description="Low complexity" evidence="11">
    <location>
        <begin position="160"/>
        <end position="172"/>
    </location>
</feature>
<dbReference type="GO" id="GO:0003723">
    <property type="term" value="F:RNA binding"/>
    <property type="evidence" value="ECO:0007669"/>
    <property type="project" value="UniProtKB-KW"/>
</dbReference>